<dbReference type="PATRIC" id="fig|742817.3.peg.1100"/>
<keyword evidence="1" id="KW-1133">Transmembrane helix</keyword>
<proteinExistence type="predicted"/>
<keyword evidence="1" id="KW-0472">Membrane</keyword>
<gene>
    <name evidence="3" type="ORF">HMPREF9449_01038</name>
</gene>
<dbReference type="InterPro" id="IPR001375">
    <property type="entry name" value="Peptidase_S9_cat"/>
</dbReference>
<dbReference type="EMBL" id="ADMC01000016">
    <property type="protein sequence ID" value="EHP48893.1"/>
    <property type="molecule type" value="Genomic_DNA"/>
</dbReference>
<evidence type="ECO:0000256" key="1">
    <source>
        <dbReference type="SAM" id="Phobius"/>
    </source>
</evidence>
<comment type="caution">
    <text evidence="3">The sequence shown here is derived from an EMBL/GenBank/DDBJ whole genome shotgun (WGS) entry which is preliminary data.</text>
</comment>
<dbReference type="PANTHER" id="PTHR43358">
    <property type="entry name" value="ALPHA/BETA-HYDROLASE"/>
    <property type="match status" value="1"/>
</dbReference>
<dbReference type="GO" id="GO:0008236">
    <property type="term" value="F:serine-type peptidase activity"/>
    <property type="evidence" value="ECO:0007669"/>
    <property type="project" value="InterPro"/>
</dbReference>
<accession>H1DFK2</accession>
<dbReference type="InterPro" id="IPR029058">
    <property type="entry name" value="AB_hydrolase_fold"/>
</dbReference>
<organism evidence="3 4">
    <name type="scientific">Odoribacter laneus YIT 12061</name>
    <dbReference type="NCBI Taxonomy" id="742817"/>
    <lineage>
        <taxon>Bacteria</taxon>
        <taxon>Pseudomonadati</taxon>
        <taxon>Bacteroidota</taxon>
        <taxon>Bacteroidia</taxon>
        <taxon>Bacteroidales</taxon>
        <taxon>Odoribacteraceae</taxon>
        <taxon>Odoribacter</taxon>
    </lineage>
</organism>
<dbReference type="PANTHER" id="PTHR43358:SF4">
    <property type="entry name" value="ALPHA_BETA HYDROLASE FOLD-1 DOMAIN-CONTAINING PROTEIN"/>
    <property type="match status" value="1"/>
</dbReference>
<evidence type="ECO:0000313" key="4">
    <source>
        <dbReference type="Proteomes" id="UP000004892"/>
    </source>
</evidence>
<dbReference type="Proteomes" id="UP000004892">
    <property type="component" value="Unassembled WGS sequence"/>
</dbReference>
<keyword evidence="4" id="KW-1185">Reference proteome</keyword>
<dbReference type="Pfam" id="PF00326">
    <property type="entry name" value="Peptidase_S9"/>
    <property type="match status" value="1"/>
</dbReference>
<dbReference type="SUPFAM" id="SSF53474">
    <property type="entry name" value="alpha/beta-Hydrolases"/>
    <property type="match status" value="1"/>
</dbReference>
<reference evidence="3 4" key="1">
    <citation type="submission" date="2012-01" db="EMBL/GenBank/DDBJ databases">
        <title>The Genome Sequence of Odoribacter laneus YIT 12061.</title>
        <authorList>
            <consortium name="The Broad Institute Genome Sequencing Platform"/>
            <person name="Earl A."/>
            <person name="Ward D."/>
            <person name="Feldgarden M."/>
            <person name="Gevers D."/>
            <person name="Morotomi M."/>
            <person name="Young S.K."/>
            <person name="Zeng Q."/>
            <person name="Gargeya S."/>
            <person name="Fitzgerald M."/>
            <person name="Haas B."/>
            <person name="Abouelleil A."/>
            <person name="Alvarado L."/>
            <person name="Arachchi H.M."/>
            <person name="Berlin A."/>
            <person name="Chapman S.B."/>
            <person name="Gearin G."/>
            <person name="Goldberg J."/>
            <person name="Griggs A."/>
            <person name="Gujja S."/>
            <person name="Hansen M."/>
            <person name="Heiman D."/>
            <person name="Howarth C."/>
            <person name="Larimer J."/>
            <person name="Lui A."/>
            <person name="MacDonald P.J.P."/>
            <person name="McCowen C."/>
            <person name="Montmayeur A."/>
            <person name="Murphy C."/>
            <person name="Neiman D."/>
            <person name="Pearson M."/>
            <person name="Priest M."/>
            <person name="Roberts A."/>
            <person name="Saif S."/>
            <person name="Shea T."/>
            <person name="Sisk P."/>
            <person name="Stolte C."/>
            <person name="Sykes S."/>
            <person name="Wortman J."/>
            <person name="Nusbaum C."/>
            <person name="Birren B."/>
        </authorList>
    </citation>
    <scope>NUCLEOTIDE SEQUENCE [LARGE SCALE GENOMIC DNA]</scope>
    <source>
        <strain evidence="3 4">YIT 12061</strain>
    </source>
</reference>
<keyword evidence="1" id="KW-0812">Transmembrane</keyword>
<dbReference type="AlphaFoldDB" id="H1DFK2"/>
<evidence type="ECO:0000313" key="3">
    <source>
        <dbReference type="EMBL" id="EHP48893.1"/>
    </source>
</evidence>
<dbReference type="InterPro" id="IPR052920">
    <property type="entry name" value="DNA-binding_regulatory"/>
</dbReference>
<dbReference type="HOGENOM" id="CLU_029375_6_3_10"/>
<name>H1DFK2_9BACT</name>
<evidence type="ECO:0000259" key="2">
    <source>
        <dbReference type="Pfam" id="PF00326"/>
    </source>
</evidence>
<sequence length="321" mass="36853">MYYTKNTMKNKLFRGFGILLILCLIGIAGGSFYMLSYSLTPDKGQNDEDRSYQKMVADYPFLEKWVDSLRGISALRDTFIVNREGMRLHAYYIAAGAPTSRTAVVVHGYTDNAVRMFMIGYMYERELGYNVLLPDLQYHGRSEGKAIQMGWKDRLDVMEWINVADQIFGGHTHMVVHGISMGAATTMMLSGEVLPACVKCFVEDCGYTSVWEQFSKELKEQFGLPAFPLLYTASWFCDWKYGWNFQEASAIRQVEKCQLPMLFIHGDQDAYVLTEMVYDLYKAKPEPKQLWIVPGAAHAVSYKENPKAYTEKVRAFLERYN</sequence>
<protein>
    <recommendedName>
        <fullName evidence="2">Peptidase S9 prolyl oligopeptidase catalytic domain-containing protein</fullName>
    </recommendedName>
</protein>
<feature type="transmembrane region" description="Helical" evidence="1">
    <location>
        <begin position="12"/>
        <end position="35"/>
    </location>
</feature>
<dbReference type="eggNOG" id="COG1073">
    <property type="taxonomic scope" value="Bacteria"/>
</dbReference>
<dbReference type="Gene3D" id="3.40.50.1820">
    <property type="entry name" value="alpha/beta hydrolase"/>
    <property type="match status" value="1"/>
</dbReference>
<feature type="domain" description="Peptidase S9 prolyl oligopeptidase catalytic" evidence="2">
    <location>
        <begin position="144"/>
        <end position="320"/>
    </location>
</feature>
<dbReference type="STRING" id="742817.HMPREF9449_01038"/>
<dbReference type="GO" id="GO:0006508">
    <property type="term" value="P:proteolysis"/>
    <property type="evidence" value="ECO:0007669"/>
    <property type="project" value="InterPro"/>
</dbReference>